<evidence type="ECO:0000256" key="3">
    <source>
        <dbReference type="ARBA" id="ARBA00022490"/>
    </source>
</evidence>
<evidence type="ECO:0000259" key="6">
    <source>
        <dbReference type="PROSITE" id="PS50057"/>
    </source>
</evidence>
<dbReference type="InterPro" id="IPR038185">
    <property type="entry name" value="MyTH4_dom_sf"/>
</dbReference>
<dbReference type="PANTHER" id="PTHR22692:SF24">
    <property type="entry name" value="MYOSIN VIIB"/>
    <property type="match status" value="1"/>
</dbReference>
<dbReference type="Pfam" id="PF00373">
    <property type="entry name" value="FERM_M"/>
    <property type="match status" value="1"/>
</dbReference>
<dbReference type="GO" id="GO:0003779">
    <property type="term" value="F:actin binding"/>
    <property type="evidence" value="ECO:0007669"/>
    <property type="project" value="UniProtKB-KW"/>
</dbReference>
<dbReference type="CDD" id="cd14473">
    <property type="entry name" value="FERM_B-lobe"/>
    <property type="match status" value="2"/>
</dbReference>
<accession>A0A672ZHG2</accession>
<gene>
    <name evidence="8" type="primary">LOC115436775</name>
</gene>
<evidence type="ECO:0000256" key="2">
    <source>
        <dbReference type="ARBA" id="ARBA00008314"/>
    </source>
</evidence>
<evidence type="ECO:0000256" key="5">
    <source>
        <dbReference type="ARBA" id="ARBA00023203"/>
    </source>
</evidence>
<dbReference type="SMART" id="SM00139">
    <property type="entry name" value="MyTH4"/>
    <property type="match status" value="1"/>
</dbReference>
<dbReference type="InterPro" id="IPR014352">
    <property type="entry name" value="FERM/acyl-CoA-bd_prot_sf"/>
</dbReference>
<dbReference type="PROSITE" id="PS51016">
    <property type="entry name" value="MYTH4"/>
    <property type="match status" value="2"/>
</dbReference>
<keyword evidence="5" id="KW-0009">Actin-binding</keyword>
<dbReference type="Gene3D" id="1.25.40.530">
    <property type="entry name" value="MyTH4 domain"/>
    <property type="match status" value="2"/>
</dbReference>
<dbReference type="SMART" id="SM00295">
    <property type="entry name" value="B41"/>
    <property type="match status" value="2"/>
</dbReference>
<feature type="domain" description="MyTH4" evidence="7">
    <location>
        <begin position="1"/>
        <end position="45"/>
    </location>
</feature>
<dbReference type="InterPro" id="IPR019749">
    <property type="entry name" value="Band_41_domain"/>
</dbReference>
<dbReference type="Pfam" id="PF00784">
    <property type="entry name" value="MyTH4"/>
    <property type="match status" value="1"/>
</dbReference>
<dbReference type="SUPFAM" id="SSF47031">
    <property type="entry name" value="Second domain of FERM"/>
    <property type="match status" value="2"/>
</dbReference>
<dbReference type="InterPro" id="IPR011993">
    <property type="entry name" value="PH-like_dom_sf"/>
</dbReference>
<reference evidence="8" key="1">
    <citation type="submission" date="2019-06" db="EMBL/GenBank/DDBJ databases">
        <authorList>
            <consortium name="Wellcome Sanger Institute Data Sharing"/>
        </authorList>
    </citation>
    <scope>NUCLEOTIDE SEQUENCE [LARGE SCALE GENOMIC DNA]</scope>
</reference>
<dbReference type="InterPro" id="IPR000299">
    <property type="entry name" value="FERM_domain"/>
</dbReference>
<dbReference type="CDD" id="cd13198">
    <property type="entry name" value="FERM_C1_MyoVII"/>
    <property type="match status" value="1"/>
</dbReference>
<keyword evidence="3" id="KW-0963">Cytoplasm</keyword>
<dbReference type="PROSITE" id="PS50057">
    <property type="entry name" value="FERM_3"/>
    <property type="match status" value="2"/>
</dbReference>
<evidence type="ECO:0000313" key="8">
    <source>
        <dbReference type="Ensembl" id="ENSSORP00005015908.1"/>
    </source>
</evidence>
<dbReference type="InterPro" id="IPR035963">
    <property type="entry name" value="FERM_2"/>
</dbReference>
<feature type="domain" description="FERM" evidence="6">
    <location>
        <begin position="50"/>
        <end position="371"/>
    </location>
</feature>
<name>A0A672ZHG2_9TELE</name>
<dbReference type="PANTHER" id="PTHR22692">
    <property type="entry name" value="MYOSIN VII, XV"/>
    <property type="match status" value="1"/>
</dbReference>
<dbReference type="Gene3D" id="2.30.29.30">
    <property type="entry name" value="Pleckstrin-homology domain (PH domain)/Phosphotyrosine-binding domain (PTB)"/>
    <property type="match status" value="2"/>
</dbReference>
<dbReference type="CDD" id="cd17092">
    <property type="entry name" value="FERM1_F1_Myosin-VII"/>
    <property type="match status" value="1"/>
</dbReference>
<dbReference type="Ensembl" id="ENSSORT00005016405.1">
    <property type="protein sequence ID" value="ENSSORP00005015908.1"/>
    <property type="gene ID" value="ENSSORG00005008036.1"/>
</dbReference>
<dbReference type="Gene3D" id="2.30.30.40">
    <property type="entry name" value="SH3 Domains"/>
    <property type="match status" value="1"/>
</dbReference>
<dbReference type="InterPro" id="IPR019748">
    <property type="entry name" value="FERM_central"/>
</dbReference>
<evidence type="ECO:0000256" key="1">
    <source>
        <dbReference type="ARBA" id="ARBA00004496"/>
    </source>
</evidence>
<dbReference type="Pfam" id="PF21989">
    <property type="entry name" value="RA_2"/>
    <property type="match status" value="1"/>
</dbReference>
<dbReference type="GO" id="GO:0005737">
    <property type="term" value="C:cytoplasm"/>
    <property type="evidence" value="ECO:0007669"/>
    <property type="project" value="UniProtKB-SubCell"/>
</dbReference>
<feature type="domain" description="MyTH4" evidence="7">
    <location>
        <begin position="469"/>
        <end position="617"/>
    </location>
</feature>
<reference evidence="8" key="2">
    <citation type="submission" date="2025-08" db="UniProtKB">
        <authorList>
            <consortium name="Ensembl"/>
        </authorList>
    </citation>
    <scope>IDENTIFICATION</scope>
</reference>
<evidence type="ECO:0000259" key="7">
    <source>
        <dbReference type="PROSITE" id="PS51016"/>
    </source>
</evidence>
<reference evidence="8" key="3">
    <citation type="submission" date="2025-09" db="UniProtKB">
        <authorList>
            <consortium name="Ensembl"/>
        </authorList>
    </citation>
    <scope>IDENTIFICATION</scope>
</reference>
<dbReference type="InterPro" id="IPR041793">
    <property type="entry name" value="MyoVII_FERM_C1"/>
</dbReference>
<keyword evidence="9" id="KW-1185">Reference proteome</keyword>
<evidence type="ECO:0000256" key="4">
    <source>
        <dbReference type="ARBA" id="ARBA00022737"/>
    </source>
</evidence>
<protein>
    <submittedName>
        <fullName evidence="8">Myosin VIIBb</fullName>
    </submittedName>
</protein>
<dbReference type="Proteomes" id="UP000472271">
    <property type="component" value="Chromosome 17"/>
</dbReference>
<dbReference type="GO" id="GO:0005856">
    <property type="term" value="C:cytoskeleton"/>
    <property type="evidence" value="ECO:0007669"/>
    <property type="project" value="InterPro"/>
</dbReference>
<dbReference type="InterPro" id="IPR051567">
    <property type="entry name" value="Unconventional_Myosin_ATPase"/>
</dbReference>
<sequence length="917" mass="105126">LQYLENFVRKGPDGYGAYCSERLRRIIANGERKELPCWIELEAARSKHPIDVSVTLMDDHTVKLPMDSASTSVEICQTVANKINLKDTYGFSLYISLYEKMWSLGSCGKHVLDAVSQCEQEVRRQGKDEKQTPWKLFIRKELFTPWHDSTLDPISTDLIYRQVIKGIKSGEYTSEKEDEYVEMAAKHYYIQYGSGASTDNVQKVVEECITTTLIENKSKARWVQLISAELTQQKTETVKGELVEIARQKWPLHFSKFYEVTMTSGPPLNKSKFVVAVNWSGIFFTDERDRRLIELPYLEVKDVEVLRLVTVQGDFVLKSVDAVDMAALIAENLEGLRDRTEFALVQSDTNKSDDDLFLACKRGDLLLLKRDEDYRPDQNWIKAINQRTNTTGAVYKDTLQFLPTLSRPSEDMLVKYMSYCCLTVFTSPDDAVAPVSLRDFARENFRQPGKDVGRHGANKGFNKEKLWSYSREPIKQPLMKSLVRNSELSALACNAFTDILETSYMGDYPIKHARSPIELTDQIFGPATQHEALQDEIYCQIMRQMTTNNSRERGWQLMWLVTGLFPPSPDLITHTRRFLESRPRESLAAGCLQRLQAMLRSEPRKLPPHLVEVDAIQQNSTQIFHKVHFPDERDEIFAVTSTTTIKELCYTVASQLKFKSVEGYGLYLKTASKGLVTTQDFIFMCSFSLMIKGKPGYQANAAYMVIFKRKLWFNVSPGKDLIADLTCHFPQELYKYLRGYHNCTKEDMFTLGGMLFRSEVDSDRSQFVMIPKMLKTLVPADQLELLSKEEWKKHIISSYNKQSGTSVQEAKIAFLRLISSWPTFGCDFFEVKQTCESSYPSILWVAINKHGVSLIDPKTKVCTVTAHVLLPIKMESNIFTSSHKMTMTILDPLMGWIWPPGHMFETSALWATLYLIY</sequence>
<dbReference type="InterPro" id="IPR000857">
    <property type="entry name" value="MyTH4_dom"/>
</dbReference>
<dbReference type="Gene3D" id="3.10.20.90">
    <property type="entry name" value="Phosphatidylinositol 3-kinase Catalytic Subunit, Chain A, domain 1"/>
    <property type="match status" value="2"/>
</dbReference>
<proteinExistence type="inferred from homology"/>
<keyword evidence="4" id="KW-0677">Repeat</keyword>
<dbReference type="SUPFAM" id="SSF54236">
    <property type="entry name" value="Ubiquitin-like"/>
    <property type="match status" value="2"/>
</dbReference>
<dbReference type="InterPro" id="IPR029071">
    <property type="entry name" value="Ubiquitin-like_domsf"/>
</dbReference>
<comment type="similarity">
    <text evidence="2">Belongs to the TRAFAC class myosin-kinesin ATPase superfamily. Myosin family.</text>
</comment>
<feature type="domain" description="FERM" evidence="6">
    <location>
        <begin position="623"/>
        <end position="917"/>
    </location>
</feature>
<organism evidence="8 9">
    <name type="scientific">Sphaeramia orbicularis</name>
    <name type="common">orbiculate cardinalfish</name>
    <dbReference type="NCBI Taxonomy" id="375764"/>
    <lineage>
        <taxon>Eukaryota</taxon>
        <taxon>Metazoa</taxon>
        <taxon>Chordata</taxon>
        <taxon>Craniata</taxon>
        <taxon>Vertebrata</taxon>
        <taxon>Euteleostomi</taxon>
        <taxon>Actinopterygii</taxon>
        <taxon>Neopterygii</taxon>
        <taxon>Teleostei</taxon>
        <taxon>Neoteleostei</taxon>
        <taxon>Acanthomorphata</taxon>
        <taxon>Gobiaria</taxon>
        <taxon>Kurtiformes</taxon>
        <taxon>Apogonoidei</taxon>
        <taxon>Apogonidae</taxon>
        <taxon>Apogoninae</taxon>
        <taxon>Sphaeramia</taxon>
    </lineage>
</organism>
<dbReference type="Gene3D" id="1.20.80.10">
    <property type="match status" value="2"/>
</dbReference>
<dbReference type="Pfam" id="PF21998">
    <property type="entry name" value="FERM_C1_MyoVII"/>
    <property type="match status" value="1"/>
</dbReference>
<evidence type="ECO:0000313" key="9">
    <source>
        <dbReference type="Proteomes" id="UP000472271"/>
    </source>
</evidence>
<comment type="subcellular location">
    <subcellularLocation>
        <location evidence="1">Cytoplasm</location>
    </subcellularLocation>
</comment>
<dbReference type="AlphaFoldDB" id="A0A672ZHG2"/>